<evidence type="ECO:0000313" key="3">
    <source>
        <dbReference type="EMBL" id="CAG5105521.1"/>
    </source>
</evidence>
<reference evidence="3 4" key="1">
    <citation type="submission" date="2021-04" db="EMBL/GenBank/DDBJ databases">
        <authorList>
            <person name="Bliznina A."/>
        </authorList>
    </citation>
    <scope>NUCLEOTIDE SEQUENCE [LARGE SCALE GENOMIC DNA]</scope>
</reference>
<dbReference type="Gene3D" id="2.20.70.30">
    <property type="entry name" value="Nascent polypeptide-associated complex domain"/>
    <property type="match status" value="1"/>
</dbReference>
<dbReference type="EMBL" id="OU015566">
    <property type="protein sequence ID" value="CAG5105521.1"/>
    <property type="molecule type" value="Genomic_DNA"/>
</dbReference>
<feature type="region of interest" description="Disordered" evidence="1">
    <location>
        <begin position="1"/>
        <end position="40"/>
    </location>
</feature>
<proteinExistence type="predicted"/>
<feature type="compositionally biased region" description="Acidic residues" evidence="1">
    <location>
        <begin position="126"/>
        <end position="141"/>
    </location>
</feature>
<dbReference type="SMART" id="SM01407">
    <property type="entry name" value="NAC"/>
    <property type="match status" value="1"/>
</dbReference>
<organism evidence="3 4">
    <name type="scientific">Oikopleura dioica</name>
    <name type="common">Tunicate</name>
    <dbReference type="NCBI Taxonomy" id="34765"/>
    <lineage>
        <taxon>Eukaryota</taxon>
        <taxon>Metazoa</taxon>
        <taxon>Chordata</taxon>
        <taxon>Tunicata</taxon>
        <taxon>Appendicularia</taxon>
        <taxon>Copelata</taxon>
        <taxon>Oikopleuridae</taxon>
        <taxon>Oikopleura</taxon>
    </lineage>
</organism>
<sequence length="181" mass="19915">MTETEAAAAAATEPVIEEIPEVEANAPAEEQGEAKRSRAQKKVMKAMAKLNLRKVAGIQRVVMRNSKKGNFRIEGGEVYQVANSDTYIVFGEVETDDFLSRARSEAVNKFKQDQAAPKEQLPKIEDEAEEAENDEDVDTEGLEDKDIELVMQQAGVTKAKAAKALKSNDNDIVNAIMELTM</sequence>
<feature type="compositionally biased region" description="Low complexity" evidence="1">
    <location>
        <begin position="1"/>
        <end position="14"/>
    </location>
</feature>
<feature type="region of interest" description="Disordered" evidence="1">
    <location>
        <begin position="109"/>
        <end position="144"/>
    </location>
</feature>
<evidence type="ECO:0000256" key="1">
    <source>
        <dbReference type="SAM" id="MobiDB-lite"/>
    </source>
</evidence>
<gene>
    <name evidence="3" type="ORF">OKIOD_LOCUS10963</name>
</gene>
<dbReference type="PANTHER" id="PTHR21713">
    <property type="entry name" value="NASCENT POLYPEPTIDE ASSOCIATED COMPLEX ALPHA SUBUNIT-RELATED"/>
    <property type="match status" value="1"/>
</dbReference>
<evidence type="ECO:0000259" key="2">
    <source>
        <dbReference type="PROSITE" id="PS51151"/>
    </source>
</evidence>
<feature type="domain" description="NAC-A/B" evidence="2">
    <location>
        <begin position="37"/>
        <end position="102"/>
    </location>
</feature>
<dbReference type="Proteomes" id="UP001158576">
    <property type="component" value="Chromosome 1"/>
</dbReference>
<dbReference type="PROSITE" id="PS51151">
    <property type="entry name" value="NAC_AB"/>
    <property type="match status" value="1"/>
</dbReference>
<dbReference type="InterPro" id="IPR044034">
    <property type="entry name" value="NAC-like_UBA"/>
</dbReference>
<accession>A0ABN7SXA0</accession>
<evidence type="ECO:0000313" key="4">
    <source>
        <dbReference type="Proteomes" id="UP001158576"/>
    </source>
</evidence>
<protein>
    <submittedName>
        <fullName evidence="3">Oidioi.mRNA.OKI2018_I69.chr1.g2198.t1.cds</fullName>
    </submittedName>
</protein>
<dbReference type="PIRSF" id="PIRSF015901">
    <property type="entry name" value="NAC_alpha"/>
    <property type="match status" value="1"/>
</dbReference>
<dbReference type="Pfam" id="PF01849">
    <property type="entry name" value="NAC"/>
    <property type="match status" value="1"/>
</dbReference>
<keyword evidence="4" id="KW-1185">Reference proteome</keyword>
<dbReference type="CDD" id="cd22054">
    <property type="entry name" value="NAC_NACA"/>
    <property type="match status" value="1"/>
</dbReference>
<dbReference type="InterPro" id="IPR038187">
    <property type="entry name" value="NAC_A/B_dom_sf"/>
</dbReference>
<dbReference type="InterPro" id="IPR016641">
    <property type="entry name" value="EGD2/NACA0like"/>
</dbReference>
<name>A0ABN7SXA0_OIKDI</name>
<dbReference type="Pfam" id="PF19026">
    <property type="entry name" value="UBA_HYPK"/>
    <property type="match status" value="1"/>
</dbReference>
<dbReference type="InterPro" id="IPR002715">
    <property type="entry name" value="Nas_poly-pep-assoc_cplx_dom"/>
</dbReference>
<dbReference type="Gene3D" id="1.10.8.10">
    <property type="entry name" value="DNA helicase RuvA subunit, C-terminal domain"/>
    <property type="match status" value="1"/>
</dbReference>